<dbReference type="InterPro" id="IPR005046">
    <property type="entry name" value="DUF285"/>
</dbReference>
<evidence type="ECO:0000256" key="2">
    <source>
        <dbReference type="SAM" id="Phobius"/>
    </source>
</evidence>
<accession>A0A9W7E1E0</accession>
<dbReference type="Pfam" id="PF03382">
    <property type="entry name" value="DUF285"/>
    <property type="match status" value="1"/>
</dbReference>
<comment type="caution">
    <text evidence="3">The sequence shown here is derived from an EMBL/GenBank/DDBJ whole genome shotgun (WGS) entry which is preliminary data.</text>
</comment>
<keyword evidence="2" id="KW-0812">Transmembrane</keyword>
<feature type="transmembrane region" description="Helical" evidence="2">
    <location>
        <begin position="249"/>
        <end position="273"/>
    </location>
</feature>
<evidence type="ECO:0000313" key="3">
    <source>
        <dbReference type="EMBL" id="GMH61745.1"/>
    </source>
</evidence>
<gene>
    <name evidence="3" type="ORF">TrST_g13012</name>
</gene>
<feature type="transmembrane region" description="Helical" evidence="2">
    <location>
        <begin position="453"/>
        <end position="479"/>
    </location>
</feature>
<evidence type="ECO:0000313" key="4">
    <source>
        <dbReference type="Proteomes" id="UP001165085"/>
    </source>
</evidence>
<dbReference type="AlphaFoldDB" id="A0A9W7E1E0"/>
<sequence length="802" mass="90177">MDDIEMGVKQGQSVNPLRAKKAPRGQKKARGAAKSENSVNNFEDTANRSLEGNAEAVAHRGKSASGAIQMSRNTTQGGFLYGSGSLQEMLAISISFLQTFSLIILLDVTWPPWFLRYFSWMEMLILDFEFGDKWVVIICGLAIIPIFVLEADHGLFRGRHFFGIQSRFFERKDYESVKRFVGEDDEWKKIKSANFHDIKLFTFGFTLFLCLKAVSEGHLGVAWWIEDGGVLGYSAIENFTLKRVFWEHFAFLFIYTIIFLPGINSCIEIAKIGATNMGFSGSSCESCTKNPTVLILGVVLGCVYSVAPLWLLWRTAKSVKASFARRDNYLPELEAILGKSQEEADRATEDSELDVATSDSYKAAVVGVVLGSFKEQFWWWKIWLLAERATIAVAVLTEVDTIAVSVIVLLGWLACFLARPYWIVAENRVDIISRTCTLFTAISANFVSEGTFWLDVSLCVCGALTMLILVQAIGPFRVFRGAAEWWRRRVRWKKIMRNGDAADLSEADIAEISEKEFMKFPLAVKSALSEGNERFHPMLKAELNVDGIEDYEKLVKCAAEIEKSEGDVLISLVSKAIVVEGGKITSIDWSSDEKFTGTLPTSFKDFTDLSEIKLGDQTFAGSSFSFNSETLKEAVNLWCRNSKGAEKKYGHIRNWDVSGVESMENLFSCDWSGPGEAGKNFNEDISKWNVSNVKSMQNMFFKAKSFDCDISSWNVSNVENMQHMFYQALKFNADVSSWDTGAVTNMSGMFEDAISFGQDVWGWNIDNVKDLRWIFKGASNFNRIEVKKKWNLEGKKADKLFG</sequence>
<keyword evidence="2" id="KW-0472">Membrane</keyword>
<dbReference type="OrthoDB" id="198852at2759"/>
<organism evidence="3 4">
    <name type="scientific">Triparma strigata</name>
    <dbReference type="NCBI Taxonomy" id="1606541"/>
    <lineage>
        <taxon>Eukaryota</taxon>
        <taxon>Sar</taxon>
        <taxon>Stramenopiles</taxon>
        <taxon>Ochrophyta</taxon>
        <taxon>Bolidophyceae</taxon>
        <taxon>Parmales</taxon>
        <taxon>Triparmaceae</taxon>
        <taxon>Triparma</taxon>
    </lineage>
</organism>
<dbReference type="InterPro" id="IPR011889">
    <property type="entry name" value="Liste_lipo_26"/>
</dbReference>
<dbReference type="EMBL" id="BRXY01000073">
    <property type="protein sequence ID" value="GMH61745.1"/>
    <property type="molecule type" value="Genomic_DNA"/>
</dbReference>
<dbReference type="Proteomes" id="UP001165085">
    <property type="component" value="Unassembled WGS sequence"/>
</dbReference>
<feature type="transmembrane region" description="Helical" evidence="2">
    <location>
        <begin position="293"/>
        <end position="313"/>
    </location>
</feature>
<protein>
    <recommendedName>
        <fullName evidence="5">BspA family leucine-rich repeat surface protein</fullName>
    </recommendedName>
</protein>
<evidence type="ECO:0008006" key="5">
    <source>
        <dbReference type="Google" id="ProtNLM"/>
    </source>
</evidence>
<dbReference type="NCBIfam" id="TIGR02167">
    <property type="entry name" value="Liste_lipo_26"/>
    <property type="match status" value="1"/>
</dbReference>
<feature type="transmembrane region" description="Helical" evidence="2">
    <location>
        <begin position="134"/>
        <end position="151"/>
    </location>
</feature>
<name>A0A9W7E1E0_9STRA</name>
<feature type="compositionally biased region" description="Basic residues" evidence="1">
    <location>
        <begin position="18"/>
        <end position="31"/>
    </location>
</feature>
<feature type="region of interest" description="Disordered" evidence="1">
    <location>
        <begin position="1"/>
        <end position="43"/>
    </location>
</feature>
<proteinExistence type="predicted"/>
<feature type="transmembrane region" description="Helical" evidence="2">
    <location>
        <begin position="402"/>
        <end position="424"/>
    </location>
</feature>
<reference evidence="4" key="1">
    <citation type="journal article" date="2023" name="Commun. Biol.">
        <title>Genome analysis of Parmales, the sister group of diatoms, reveals the evolutionary specialization of diatoms from phago-mixotrophs to photoautotrophs.</title>
        <authorList>
            <person name="Ban H."/>
            <person name="Sato S."/>
            <person name="Yoshikawa S."/>
            <person name="Yamada K."/>
            <person name="Nakamura Y."/>
            <person name="Ichinomiya M."/>
            <person name="Sato N."/>
            <person name="Blanc-Mathieu R."/>
            <person name="Endo H."/>
            <person name="Kuwata A."/>
            <person name="Ogata H."/>
        </authorList>
    </citation>
    <scope>NUCLEOTIDE SEQUENCE [LARGE SCALE GENOMIC DNA]</scope>
    <source>
        <strain evidence="4">NIES 3701</strain>
    </source>
</reference>
<keyword evidence="2" id="KW-1133">Transmembrane helix</keyword>
<evidence type="ECO:0000256" key="1">
    <source>
        <dbReference type="SAM" id="MobiDB-lite"/>
    </source>
</evidence>
<feature type="transmembrane region" description="Helical" evidence="2">
    <location>
        <begin position="90"/>
        <end position="114"/>
    </location>
</feature>
<keyword evidence="4" id="KW-1185">Reference proteome</keyword>